<reference evidence="3" key="1">
    <citation type="journal article" date="2022" name="Int. J. Mol. Sci.">
        <title>Draft Genome of Tanacetum Coccineum: Genomic Comparison of Closely Related Tanacetum-Family Plants.</title>
        <authorList>
            <person name="Yamashiro T."/>
            <person name="Shiraishi A."/>
            <person name="Nakayama K."/>
            <person name="Satake H."/>
        </authorList>
    </citation>
    <scope>NUCLEOTIDE SEQUENCE</scope>
</reference>
<evidence type="ECO:0000259" key="2">
    <source>
        <dbReference type="Pfam" id="PF03732"/>
    </source>
</evidence>
<dbReference type="PANTHER" id="PTHR33223">
    <property type="entry name" value="CCHC-TYPE DOMAIN-CONTAINING PROTEIN"/>
    <property type="match status" value="1"/>
</dbReference>
<reference evidence="3" key="2">
    <citation type="submission" date="2022-01" db="EMBL/GenBank/DDBJ databases">
        <authorList>
            <person name="Yamashiro T."/>
            <person name="Shiraishi A."/>
            <person name="Satake H."/>
            <person name="Nakayama K."/>
        </authorList>
    </citation>
    <scope>NUCLEOTIDE SEQUENCE</scope>
</reference>
<feature type="compositionally biased region" description="Polar residues" evidence="1">
    <location>
        <begin position="259"/>
        <end position="280"/>
    </location>
</feature>
<proteinExistence type="predicted"/>
<dbReference type="PANTHER" id="PTHR33223:SF11">
    <property type="entry name" value="ELEMENT PROTEIN, PUTATIVE-RELATED"/>
    <property type="match status" value="1"/>
</dbReference>
<organism evidence="3 4">
    <name type="scientific">Tanacetum coccineum</name>
    <dbReference type="NCBI Taxonomy" id="301880"/>
    <lineage>
        <taxon>Eukaryota</taxon>
        <taxon>Viridiplantae</taxon>
        <taxon>Streptophyta</taxon>
        <taxon>Embryophyta</taxon>
        <taxon>Tracheophyta</taxon>
        <taxon>Spermatophyta</taxon>
        <taxon>Magnoliopsida</taxon>
        <taxon>eudicotyledons</taxon>
        <taxon>Gunneridae</taxon>
        <taxon>Pentapetalae</taxon>
        <taxon>asterids</taxon>
        <taxon>campanulids</taxon>
        <taxon>Asterales</taxon>
        <taxon>Asteraceae</taxon>
        <taxon>Asteroideae</taxon>
        <taxon>Anthemideae</taxon>
        <taxon>Anthemidinae</taxon>
        <taxon>Tanacetum</taxon>
    </lineage>
</organism>
<accession>A0ABQ5DNQ8</accession>
<comment type="caution">
    <text evidence="3">The sequence shown here is derived from an EMBL/GenBank/DDBJ whole genome shotgun (WGS) entry which is preliminary data.</text>
</comment>
<dbReference type="InterPro" id="IPR005162">
    <property type="entry name" value="Retrotrans_gag_dom"/>
</dbReference>
<keyword evidence="3" id="KW-0808">Transferase</keyword>
<feature type="compositionally biased region" description="Basic and acidic residues" evidence="1">
    <location>
        <begin position="282"/>
        <end position="300"/>
    </location>
</feature>
<dbReference type="Pfam" id="PF03732">
    <property type="entry name" value="Retrotrans_gag"/>
    <property type="match status" value="1"/>
</dbReference>
<sequence>MAEIGCNWARIGPSKSSQSLSIAHKWAVNEGLQAFMDRFKPESSHIKGVPSVLRISAFMHGHGLPELAKKLNDKIPQMVDEMFERVRAFIRGEVAVGSAEMVRPSQGDKGYVRPAWPGMSEKKQKWGRPKRSTKEYGDASAKLTRTELNKRSGYAYLLKNKSGSESPPEFRRSWYVEGHIESGVISSILTQWHLRNNPTKGNEGPSSEGTKLSSIFITTEHDQQAKMKATPRKLAYADSDKEAMALSLAKRFSNRFSLESSGTSDTYGQTRSASKSQKTPSRNKEPVHLRMLRRLEDRSITKVKVRKERSKSKRKRSGHQEASSNSEYEEGGASRNWFNDLGPKSVDSFDELSQKFLEEYSQQKRYAKDPTEIHGIKRRQNEGLQAFMDGFKSESSHIKGVPPVLRVSAFMNGHGHPELAKKLNDKIP</sequence>
<dbReference type="EMBL" id="BQNB010015480">
    <property type="protein sequence ID" value="GJT40508.1"/>
    <property type="molecule type" value="Genomic_DNA"/>
</dbReference>
<evidence type="ECO:0000313" key="3">
    <source>
        <dbReference type="EMBL" id="GJT40508.1"/>
    </source>
</evidence>
<evidence type="ECO:0000256" key="1">
    <source>
        <dbReference type="SAM" id="MobiDB-lite"/>
    </source>
</evidence>
<dbReference type="Proteomes" id="UP001151760">
    <property type="component" value="Unassembled WGS sequence"/>
</dbReference>
<dbReference type="GO" id="GO:0003964">
    <property type="term" value="F:RNA-directed DNA polymerase activity"/>
    <property type="evidence" value="ECO:0007669"/>
    <property type="project" value="UniProtKB-KW"/>
</dbReference>
<feature type="compositionally biased region" description="Basic residues" evidence="1">
    <location>
        <begin position="301"/>
        <end position="317"/>
    </location>
</feature>
<keyword evidence="3" id="KW-0695">RNA-directed DNA polymerase</keyword>
<feature type="domain" description="Retrotransposon gag" evidence="2">
    <location>
        <begin position="332"/>
        <end position="413"/>
    </location>
</feature>
<keyword evidence="3" id="KW-0548">Nucleotidyltransferase</keyword>
<protein>
    <submittedName>
        <fullName evidence="3">Reverse transcriptase domain-containing protein</fullName>
    </submittedName>
</protein>
<feature type="region of interest" description="Disordered" evidence="1">
    <location>
        <begin position="106"/>
        <end position="139"/>
    </location>
</feature>
<feature type="region of interest" description="Disordered" evidence="1">
    <location>
        <begin position="259"/>
        <end position="334"/>
    </location>
</feature>
<evidence type="ECO:0000313" key="4">
    <source>
        <dbReference type="Proteomes" id="UP001151760"/>
    </source>
</evidence>
<name>A0ABQ5DNQ8_9ASTR</name>
<gene>
    <name evidence="3" type="ORF">Tco_0940373</name>
</gene>
<keyword evidence="4" id="KW-1185">Reference proteome</keyword>